<evidence type="ECO:0000313" key="3">
    <source>
        <dbReference type="Proteomes" id="UP000054886"/>
    </source>
</evidence>
<feature type="compositionally biased region" description="Polar residues" evidence="1">
    <location>
        <begin position="273"/>
        <end position="292"/>
    </location>
</feature>
<dbReference type="InterPro" id="IPR016137">
    <property type="entry name" value="RGS"/>
</dbReference>
<name>A0A0W0C6Q7_CANGB</name>
<sequence>MSQFPTLYDILLQPGNKNVENRKDDGPFNIETFHRFLLKAHCEENLEFFQYCNTYICTKTRKEAISLDMANSKSETDLATTESHQHRLLKMWNNRIYLKYIALNSPRECNFPQEIREVFEKCYEEQQLPSDESVLIAMQHILQLLMDAYRQFIKFVNNSNDPLEELISEKSEAIITNFGEGDSTASTISKENEEDELKKTSALNWFDSNIPSTLESTTSHWGISSGHFPESNYLMTPKVNLSANDILLSSTTKLAPSVSPLISREISDIMNKNKSSVKRASTDQSLQTNTDPVSPKRRSLETDKRKSVSPILISPNNKSHSNKYSKSNGSSHVNRSIKASTSPLSHRVVLPNDRKIQRPISPPMTNLPHEHHSSTIVGKGKQLFNKLSMVGRKKNYSSHIPQQHSNQ</sequence>
<dbReference type="OrthoDB" id="10266999at2759"/>
<comment type="caution">
    <text evidence="2">The sequence shown here is derived from an EMBL/GenBank/DDBJ whole genome shotgun (WGS) entry which is preliminary data.</text>
</comment>
<feature type="compositionally biased region" description="Polar residues" evidence="1">
    <location>
        <begin position="332"/>
        <end position="344"/>
    </location>
</feature>
<dbReference type="CDD" id="cd07440">
    <property type="entry name" value="RGS"/>
    <property type="match status" value="1"/>
</dbReference>
<dbReference type="SUPFAM" id="SSF48097">
    <property type="entry name" value="Regulator of G-protein signaling, RGS"/>
    <property type="match status" value="1"/>
</dbReference>
<proteinExistence type="predicted"/>
<dbReference type="AlphaFoldDB" id="A0A0W0C6Q7"/>
<evidence type="ECO:0000256" key="1">
    <source>
        <dbReference type="SAM" id="MobiDB-lite"/>
    </source>
</evidence>
<dbReference type="VEuPathDB" id="FungiDB:B1J91_G04763g"/>
<evidence type="ECO:0000313" key="2">
    <source>
        <dbReference type="EMBL" id="KTB07670.1"/>
    </source>
</evidence>
<feature type="compositionally biased region" description="Low complexity" evidence="1">
    <location>
        <begin position="314"/>
        <end position="331"/>
    </location>
</feature>
<reference evidence="2 3" key="1">
    <citation type="submission" date="2015-10" db="EMBL/GenBank/DDBJ databases">
        <title>Draft genomes sequences of Candida glabrata isolates 1A, 1B, 2A, 2B, 3A and 3B.</title>
        <authorList>
            <person name="Haavelsrud O.E."/>
            <person name="Gaustad P."/>
        </authorList>
    </citation>
    <scope>NUCLEOTIDE SEQUENCE [LARGE SCALE GENOMIC DNA]</scope>
    <source>
        <strain evidence="2">910700640</strain>
    </source>
</reference>
<gene>
    <name evidence="2" type="ORF">AO440_001679</name>
</gene>
<dbReference type="InterPro" id="IPR036305">
    <property type="entry name" value="RGS_sf"/>
</dbReference>
<dbReference type="InterPro" id="IPR044926">
    <property type="entry name" value="RGS_subdomain_2"/>
</dbReference>
<organism evidence="2 3">
    <name type="scientific">Candida glabrata</name>
    <name type="common">Yeast</name>
    <name type="synonym">Torulopsis glabrata</name>
    <dbReference type="NCBI Taxonomy" id="5478"/>
    <lineage>
        <taxon>Eukaryota</taxon>
        <taxon>Fungi</taxon>
        <taxon>Dikarya</taxon>
        <taxon>Ascomycota</taxon>
        <taxon>Saccharomycotina</taxon>
        <taxon>Saccharomycetes</taxon>
        <taxon>Saccharomycetales</taxon>
        <taxon>Saccharomycetaceae</taxon>
        <taxon>Nakaseomyces</taxon>
    </lineage>
</organism>
<protein>
    <submittedName>
        <fullName evidence="2">Regulator of G-protein signaling 2</fullName>
    </submittedName>
</protein>
<dbReference type="PROSITE" id="PS50132">
    <property type="entry name" value="RGS"/>
    <property type="match status" value="1"/>
</dbReference>
<dbReference type="Gene3D" id="1.10.167.10">
    <property type="entry name" value="Regulator of G-protein Signalling 4, domain 2"/>
    <property type="match status" value="1"/>
</dbReference>
<accession>A0A0W0C6Q7</accession>
<dbReference type="VEuPathDB" id="FungiDB:CAGL0G04763g"/>
<dbReference type="VEuPathDB" id="FungiDB:GWK60_G04543"/>
<dbReference type="Pfam" id="PF00615">
    <property type="entry name" value="RGS"/>
    <property type="match status" value="1"/>
</dbReference>
<dbReference type="SMART" id="SM00315">
    <property type="entry name" value="RGS"/>
    <property type="match status" value="1"/>
</dbReference>
<dbReference type="Proteomes" id="UP000054886">
    <property type="component" value="Unassembled WGS sequence"/>
</dbReference>
<feature type="region of interest" description="Disordered" evidence="1">
    <location>
        <begin position="273"/>
        <end position="378"/>
    </location>
</feature>
<dbReference type="VEuPathDB" id="FungiDB:GVI51_G04565"/>
<dbReference type="EMBL" id="LLZZ01000107">
    <property type="protein sequence ID" value="KTB07670.1"/>
    <property type="molecule type" value="Genomic_DNA"/>
</dbReference>